<dbReference type="GeneTree" id="ENSGT00390000007395"/>
<evidence type="ECO:0000256" key="1">
    <source>
        <dbReference type="SAM" id="MobiDB-lite"/>
    </source>
</evidence>
<dbReference type="FunCoup" id="A0A668AQB5">
    <property type="interactions" value="847"/>
</dbReference>
<dbReference type="OrthoDB" id="118550at2759"/>
<feature type="region of interest" description="Disordered" evidence="1">
    <location>
        <begin position="368"/>
        <end position="421"/>
    </location>
</feature>
<feature type="region of interest" description="Disordered" evidence="1">
    <location>
        <begin position="314"/>
        <end position="349"/>
    </location>
</feature>
<evidence type="ECO:0000313" key="3">
    <source>
        <dbReference type="Ensembl" id="ENSMMDP00005047266.1"/>
    </source>
</evidence>
<feature type="compositionally biased region" description="Basic and acidic residues" evidence="1">
    <location>
        <begin position="491"/>
        <end position="514"/>
    </location>
</feature>
<dbReference type="CDD" id="cd00167">
    <property type="entry name" value="SANT"/>
    <property type="match status" value="1"/>
</dbReference>
<organism evidence="3 4">
    <name type="scientific">Myripristis murdjan</name>
    <name type="common">pinecone soldierfish</name>
    <dbReference type="NCBI Taxonomy" id="586833"/>
    <lineage>
        <taxon>Eukaryota</taxon>
        <taxon>Metazoa</taxon>
        <taxon>Chordata</taxon>
        <taxon>Craniata</taxon>
        <taxon>Vertebrata</taxon>
        <taxon>Euteleostomi</taxon>
        <taxon>Actinopterygii</taxon>
        <taxon>Neopterygii</taxon>
        <taxon>Teleostei</taxon>
        <taxon>Neoteleostei</taxon>
        <taxon>Acanthomorphata</taxon>
        <taxon>Holocentriformes</taxon>
        <taxon>Holocentridae</taxon>
        <taxon>Myripristis</taxon>
    </lineage>
</organism>
<feature type="compositionally biased region" description="Polar residues" evidence="1">
    <location>
        <begin position="454"/>
        <end position="483"/>
    </location>
</feature>
<dbReference type="Ensembl" id="ENSMMDT00005048208.1">
    <property type="protein sequence ID" value="ENSMMDP00005047266.1"/>
    <property type="gene ID" value="ENSMMDG00005021566.1"/>
</dbReference>
<dbReference type="GeneID" id="115354727"/>
<evidence type="ECO:0000313" key="4">
    <source>
        <dbReference type="Proteomes" id="UP000472263"/>
    </source>
</evidence>
<dbReference type="Proteomes" id="UP000472263">
    <property type="component" value="Chromosome 22"/>
</dbReference>
<feature type="compositionally biased region" description="Basic residues" evidence="1">
    <location>
        <begin position="919"/>
        <end position="932"/>
    </location>
</feature>
<reference evidence="3" key="1">
    <citation type="submission" date="2019-06" db="EMBL/GenBank/DDBJ databases">
        <authorList>
            <consortium name="Wellcome Sanger Institute Data Sharing"/>
        </authorList>
    </citation>
    <scope>NUCLEOTIDE SEQUENCE [LARGE SCALE GENOMIC DNA]</scope>
</reference>
<accession>A0A668AQB5</accession>
<dbReference type="InterPro" id="IPR009057">
    <property type="entry name" value="Homeodomain-like_sf"/>
</dbReference>
<dbReference type="InterPro" id="IPR001005">
    <property type="entry name" value="SANT/Myb"/>
</dbReference>
<sequence>MFTRPKYDFPPSTERAACREPLRLKMNPHGAVPFGTDVSWRLNSSWDRTPFIPPHSIGLNSTTTRDAMSFPSHVESTVMSDGSMVCGDPVTFPLLRGAGPHRHPLQQNKSQVESPAKVFAKLKSKVQTGAMCGNEGFQVERDIPFRAKEMGRAEFNSPRKIREDTWTADMPKENQRFNFANEAEALTLSPTQSPRKTLSCALSGSKTLQGMSPVKDVGIFLKPRNGHTQPKRRVLEPAAGFHPHSLVNTKPIQRPSPLIRDLDDCKMTHRTPVKVQPPNLSTEGGDGRNVPVEACVFLDKRPLMSPAKTFAHMKRERKRTWEQQESYTERNNGGFPCHSQARPTSTAVESHNSTSMVVFNSLQGSSFSAQQSEMNSSRVHATDSLSDGDASDETSPPAVKRRPVPIEDVHPRDSAQTHISKQRCFVELEELPQMSPTKMFAYIKEKERKRQHQEVYQVSSSTRVLRSRGHSCQSQDGPTSTTSDKGETEDDTRMDAFHNDQQRESPADQSRLEPADSQSDADPRGDIMLPALKPQPPLVEDPVVLDSPRITIPKKCEATFKCNRWPVRMQFPETSVVYLKKWVLRCTRNGLYVDGVRKDDNTPWHSNIIMETISSSVLKTVSGRVYVLVGKMNMEIQSELPRWLLRKFVHGFPSNWKMYYEKFLSESADLDLKEERNNDGRSTRARPVTPATTLCAKRHREKPVKTSASCPPPSSASFLIGGTKVSRSGRVIKPPLEYWKGGRVILDADMNVTIHECYDTSICNPPMDTPVSTRMPQKPAKVSLPRSQGCQQDEVTSTSSEPSVPLRKVKTTHHKRNRAKAKLDKKSLEVPETLIGPEQRSDRIAGQRSPPPEATCTDSIPQSGLQPDRHSTHRSKKQSCLPETSSVRVLMRKRTPPTPAEPPTGTDRASQSDDEFSSKRKRRGKPRKRRGKKALDESQSSHQSPSSQPSNSSEDSGMNLRKRTAVSTKSDAKQKSKVRKQNQRHDPSPPPKPAPQPTQSRKKINKGNKNISTKKVIPQEKDEDEWTEAELVRLQEAVSSCPKHMGSYWVNVAMIVGTRSAEECQKRHTSQGTFQALAKRAKKSKKEDTKKEPAVDPTITARVGTLRRKQQVRQFLEAMPKDDLDDVFSSSSMQSQRFQLPSMTPTGKDRGLTFMDLEPLTPMTTGVLSARTPQCLHITPGMMGSPNRNNDDKYIYQLQKRMKKNQFNVYKHSPNTNFSPTPSVKRAMRRCGTTENDTFVVWEMFPDNEEALAESGEEDFYFSDND</sequence>
<gene>
    <name evidence="3" type="primary">mis18bp1</name>
</gene>
<dbReference type="AlphaFoldDB" id="A0A668AQB5"/>
<feature type="region of interest" description="Disordered" evidence="1">
    <location>
        <begin position="447"/>
        <end position="540"/>
    </location>
</feature>
<evidence type="ECO:0000259" key="2">
    <source>
        <dbReference type="Pfam" id="PF09133"/>
    </source>
</evidence>
<name>A0A668AQB5_9TELE</name>
<dbReference type="InterPro" id="IPR039110">
    <property type="entry name" value="KNL2-like"/>
</dbReference>
<feature type="region of interest" description="Disordered" evidence="1">
    <location>
        <begin position="768"/>
        <end position="1025"/>
    </location>
</feature>
<reference evidence="3" key="2">
    <citation type="submission" date="2025-08" db="UniProtKB">
        <authorList>
            <consortium name="Ensembl"/>
        </authorList>
    </citation>
    <scope>IDENTIFICATION</scope>
</reference>
<reference evidence="3" key="3">
    <citation type="submission" date="2025-09" db="UniProtKB">
        <authorList>
            <consortium name="Ensembl"/>
        </authorList>
    </citation>
    <scope>IDENTIFICATION</scope>
</reference>
<dbReference type="PANTHER" id="PTHR16124:SF3">
    <property type="entry name" value="MIS18-BINDING PROTEIN 1"/>
    <property type="match status" value="1"/>
</dbReference>
<dbReference type="GO" id="GO:0000775">
    <property type="term" value="C:chromosome, centromeric region"/>
    <property type="evidence" value="ECO:0007669"/>
    <property type="project" value="TreeGrafter"/>
</dbReference>
<feature type="compositionally biased region" description="Polar residues" evidence="1">
    <location>
        <begin position="856"/>
        <end position="865"/>
    </location>
</feature>
<dbReference type="SUPFAM" id="SSF46689">
    <property type="entry name" value="Homeodomain-like"/>
    <property type="match status" value="1"/>
</dbReference>
<keyword evidence="4" id="KW-1185">Reference proteome</keyword>
<dbReference type="Pfam" id="PF09133">
    <property type="entry name" value="SANTA"/>
    <property type="match status" value="1"/>
</dbReference>
<feature type="compositionally biased region" description="Low complexity" evidence="1">
    <location>
        <begin position="937"/>
        <end position="956"/>
    </location>
</feature>
<dbReference type="Gene3D" id="1.10.10.60">
    <property type="entry name" value="Homeodomain-like"/>
    <property type="match status" value="1"/>
</dbReference>
<feature type="domain" description="SANTA" evidence="2">
    <location>
        <begin position="577"/>
        <end position="658"/>
    </location>
</feature>
<proteinExistence type="predicted"/>
<dbReference type="PANTHER" id="PTHR16124">
    <property type="entry name" value="MIS18-BINDING PROTEIN 1"/>
    <property type="match status" value="1"/>
</dbReference>
<dbReference type="CTD" id="55320"/>
<dbReference type="InParanoid" id="A0A668AQB5"/>
<dbReference type="InterPro" id="IPR015216">
    <property type="entry name" value="SANTA"/>
</dbReference>
<feature type="compositionally biased region" description="Polar residues" evidence="1">
    <location>
        <begin position="368"/>
        <end position="385"/>
    </location>
</feature>
<feature type="compositionally biased region" description="Basic residues" evidence="1">
    <location>
        <begin position="807"/>
        <end position="820"/>
    </location>
</feature>
<protein>
    <recommendedName>
        <fullName evidence="2">SANTA domain-containing protein</fullName>
    </recommendedName>
</protein>
<dbReference type="RefSeq" id="XP_029901075.1">
    <property type="nucleotide sequence ID" value="XM_030045215.1"/>
</dbReference>
<feature type="compositionally biased region" description="Basic and acidic residues" evidence="1">
    <location>
        <begin position="404"/>
        <end position="415"/>
    </location>
</feature>
<feature type="compositionally biased region" description="Polar residues" evidence="1">
    <location>
        <begin position="785"/>
        <end position="802"/>
    </location>
</feature>